<feature type="transmembrane region" description="Helical" evidence="1">
    <location>
        <begin position="497"/>
        <end position="523"/>
    </location>
</feature>
<accession>A0AA88H420</accession>
<keyword evidence="3" id="KW-1185">Reference proteome</keyword>
<feature type="transmembrane region" description="Helical" evidence="1">
    <location>
        <begin position="351"/>
        <end position="370"/>
    </location>
</feature>
<keyword evidence="1" id="KW-0812">Transmembrane</keyword>
<feature type="transmembrane region" description="Helical" evidence="1">
    <location>
        <begin position="463"/>
        <end position="485"/>
    </location>
</feature>
<dbReference type="InterPro" id="IPR036305">
    <property type="entry name" value="RGS_sf"/>
</dbReference>
<dbReference type="Gene3D" id="1.10.167.10">
    <property type="entry name" value="Regulator of G-protein Signalling 4, domain 2"/>
    <property type="match status" value="1"/>
</dbReference>
<evidence type="ECO:0008006" key="4">
    <source>
        <dbReference type="Google" id="ProtNLM"/>
    </source>
</evidence>
<dbReference type="GeneID" id="68096434"/>
<feature type="transmembrane region" description="Helical" evidence="1">
    <location>
        <begin position="578"/>
        <end position="597"/>
    </location>
</feature>
<comment type="caution">
    <text evidence="2">The sequence shown here is derived from an EMBL/GenBank/DDBJ whole genome shotgun (WGS) entry which is preliminary data.</text>
</comment>
<feature type="transmembrane region" description="Helical" evidence="1">
    <location>
        <begin position="409"/>
        <end position="434"/>
    </location>
</feature>
<dbReference type="SUPFAM" id="SSF48097">
    <property type="entry name" value="Regulator of G-protein signaling, RGS"/>
    <property type="match status" value="1"/>
</dbReference>
<dbReference type="Proteomes" id="UP000816034">
    <property type="component" value="Unassembled WGS sequence"/>
</dbReference>
<proteinExistence type="predicted"/>
<evidence type="ECO:0000256" key="1">
    <source>
        <dbReference type="SAM" id="Phobius"/>
    </source>
</evidence>
<dbReference type="InterPro" id="IPR044926">
    <property type="entry name" value="RGS_subdomain_2"/>
</dbReference>
<keyword evidence="1" id="KW-0472">Membrane</keyword>
<evidence type="ECO:0000313" key="3">
    <source>
        <dbReference type="Proteomes" id="UP000816034"/>
    </source>
</evidence>
<feature type="transmembrane region" description="Helical" evidence="1">
    <location>
        <begin position="20"/>
        <end position="42"/>
    </location>
</feature>
<dbReference type="EMBL" id="PYSW02000001">
    <property type="protein sequence ID" value="KAG2394215.1"/>
    <property type="molecule type" value="Genomic_DNA"/>
</dbReference>
<dbReference type="AlphaFoldDB" id="A0AA88H420"/>
<protein>
    <recommendedName>
        <fullName evidence="4">RGS domain-containing protein</fullName>
    </recommendedName>
</protein>
<gene>
    <name evidence="2" type="ORF">C9374_003979</name>
</gene>
<reference evidence="2 3" key="1">
    <citation type="journal article" date="2018" name="BMC Genomics">
        <title>The genome of Naegleria lovaniensis, the basis for a comparative approach to unravel pathogenicity factors of the human pathogenic amoeba N. fowleri.</title>
        <authorList>
            <person name="Liechti N."/>
            <person name="Schurch N."/>
            <person name="Bruggmann R."/>
            <person name="Wittwer M."/>
        </authorList>
    </citation>
    <scope>NUCLEOTIDE SEQUENCE [LARGE SCALE GENOMIC DNA]</scope>
    <source>
        <strain evidence="2 3">ATCC 30569</strain>
    </source>
</reference>
<dbReference type="RefSeq" id="XP_044556109.1">
    <property type="nucleotide sequence ID" value="XM_044693566.1"/>
</dbReference>
<name>A0AA88H420_NAELO</name>
<feature type="transmembrane region" description="Helical" evidence="1">
    <location>
        <begin position="543"/>
        <end position="572"/>
    </location>
</feature>
<keyword evidence="1" id="KW-1133">Transmembrane helix</keyword>
<organism evidence="2 3">
    <name type="scientific">Naegleria lovaniensis</name>
    <name type="common">Amoeba</name>
    <dbReference type="NCBI Taxonomy" id="51637"/>
    <lineage>
        <taxon>Eukaryota</taxon>
        <taxon>Discoba</taxon>
        <taxon>Heterolobosea</taxon>
        <taxon>Tetramitia</taxon>
        <taxon>Eutetramitia</taxon>
        <taxon>Vahlkampfiidae</taxon>
        <taxon>Naegleria</taxon>
    </lineage>
</organism>
<evidence type="ECO:0000313" key="2">
    <source>
        <dbReference type="EMBL" id="KAG2394215.1"/>
    </source>
</evidence>
<sequence>MWPYPPRPTLYTCLRSFPHLLFTLYFFLSSINIFIIHCASFPHPPPNHAPLQTSSSTSSNVQTLDLLVSDRNSIQQTLKTSRVIGVSEYVFFYVWRDKFMQRFKNIMVKQPETLHELFDKISQTHDTTTLPSVLSISSDSTYFSIFNERFMKTMFPGNYSIRTSAISSTIDCLTGNTMVDVDAFIQSSSPAFFVRFKNNRHVLESTGQWTSLQDLWMYPLMPRTLLVLPKLGTMENGTEIIYYLKSLIQNQTQYLTTNQQCGTETIVNRDSAWIHYGFSFLNFTSNDLQVVGKVWNVTVEYDQQYLSQLFTSQDLGVTFNQTLESVSSMVSRSNCNYCPYSICFTLDGQDYASYISIGIAMIYYIIFFSTGMFKNYAMQRRLILPYLPIFGMLRNWSNTTLSEHVCFSVFRILALFSVLVILAVYFVTTIRFFYLRNLYTIMSKTKFDSSPWTIKIHKMLSSALGGIIFSVLAAIAFNIVVLIPISTPLVVMRMYAGINYTGVAVVILAVVLSTGTFIVDAILNRSNIKRFGIWKFLLFDDPFYLRIDLICTVLILLFLIIYIVTLAVVGVVYAVMDVLISICIIQVCGGNVMIFELGKRIIFSKRHVENGELEKLLRHNKEFHALISEYSAKEFSYENIAFFEFLYDYKAGRKSMDLNTLKQMEEQFVSPYSKFEVNLPSQVKKDLGDLIRQLNNHELHEKEEKEKKEKVILGLFVELVKNLSDTYQRMQQTKQYLNWRAVYTVQQEAHVVAPVD</sequence>